<dbReference type="PANTHER" id="PTHR47738">
    <property type="entry name" value="PTS SYSTEM FRUCTOSE-LIKE EIIA COMPONENT-RELATED"/>
    <property type="match status" value="1"/>
</dbReference>
<evidence type="ECO:0000259" key="1">
    <source>
        <dbReference type="PROSITE" id="PS51094"/>
    </source>
</evidence>
<dbReference type="Gene3D" id="3.40.930.10">
    <property type="entry name" value="Mannitol-specific EII, Chain A"/>
    <property type="match status" value="1"/>
</dbReference>
<dbReference type="InterPro" id="IPR002178">
    <property type="entry name" value="PTS_EIIA_type-2_dom"/>
</dbReference>
<proteinExistence type="predicted"/>
<name>A0A4V6LXT3_STRPO</name>
<dbReference type="PROSITE" id="PS51094">
    <property type="entry name" value="PTS_EIIA_TYPE_2"/>
    <property type="match status" value="1"/>
</dbReference>
<dbReference type="AlphaFoldDB" id="A0A4V6LXT3"/>
<evidence type="ECO:0000313" key="3">
    <source>
        <dbReference type="Proteomes" id="UP000306241"/>
    </source>
</evidence>
<dbReference type="CDD" id="cd00211">
    <property type="entry name" value="PTS_IIA_fru"/>
    <property type="match status" value="1"/>
</dbReference>
<dbReference type="Pfam" id="PF00359">
    <property type="entry name" value="PTS_EIIA_2"/>
    <property type="match status" value="1"/>
</dbReference>
<dbReference type="InterPro" id="IPR016152">
    <property type="entry name" value="PTrfase/Anion_transptr"/>
</dbReference>
<evidence type="ECO:0000313" key="2">
    <source>
        <dbReference type="EMBL" id="VTT41599.1"/>
    </source>
</evidence>
<feature type="domain" description="PTS EIIA type-2" evidence="1">
    <location>
        <begin position="4"/>
        <end position="151"/>
    </location>
</feature>
<dbReference type="GO" id="GO:0016740">
    <property type="term" value="F:transferase activity"/>
    <property type="evidence" value="ECO:0007669"/>
    <property type="project" value="UniProtKB-KW"/>
</dbReference>
<protein>
    <submittedName>
        <fullName evidence="2">Phosphoenolpyruvate-dependent sugar phosphotransferase system</fullName>
    </submittedName>
</protein>
<keyword evidence="2" id="KW-0670">Pyruvate</keyword>
<dbReference type="PANTHER" id="PTHR47738:SF3">
    <property type="entry name" value="PHOSPHOTRANSFERASE SYSTEM MANNITOL_FRUCTOSE-SPECIFIC IIA DOMAIN CONTAINING PROTEIN"/>
    <property type="match status" value="1"/>
</dbReference>
<accession>A0A4V6LXT3</accession>
<organism evidence="2 3">
    <name type="scientific">Streptococcus porcinus</name>
    <dbReference type="NCBI Taxonomy" id="1340"/>
    <lineage>
        <taxon>Bacteria</taxon>
        <taxon>Bacillati</taxon>
        <taxon>Bacillota</taxon>
        <taxon>Bacilli</taxon>
        <taxon>Lactobacillales</taxon>
        <taxon>Streptococcaceae</taxon>
        <taxon>Streptococcus</taxon>
    </lineage>
</organism>
<dbReference type="RefSeq" id="WP_003083376.1">
    <property type="nucleotide sequence ID" value="NZ_CP070236.1"/>
</dbReference>
<dbReference type="Proteomes" id="UP000306241">
    <property type="component" value="Chromosome"/>
</dbReference>
<dbReference type="InterPro" id="IPR051541">
    <property type="entry name" value="PTS_SugarTrans_NitroReg"/>
</dbReference>
<dbReference type="EMBL" id="LR594052">
    <property type="protein sequence ID" value="VTT41599.1"/>
    <property type="molecule type" value="Genomic_DNA"/>
</dbReference>
<keyword evidence="2" id="KW-0808">Transferase</keyword>
<reference evidence="2 3" key="1">
    <citation type="submission" date="2019-05" db="EMBL/GenBank/DDBJ databases">
        <authorList>
            <consortium name="Pathogen Informatics"/>
        </authorList>
    </citation>
    <scope>NUCLEOTIDE SEQUENCE [LARGE SCALE GENOMIC DNA]</scope>
    <source>
        <strain evidence="2 3">NCTC10924</strain>
    </source>
</reference>
<dbReference type="OrthoDB" id="370976at2"/>
<sequence length="160" mass="18306">MISQYIEKNLILLDDDSLDRQELFQKVALKLTKKGYVKEGFKEFLNNREDDYPTGLELGYSNVAIPHGDPSFVNHPFIMVVRLKESIIMNRMDDPEVSIPVKMLFILGLNSGENHLLILKTLMKKIQNEAFINEILNASSEEGIISLLSEKTEGKEHEKN</sequence>
<gene>
    <name evidence="2" type="primary">fruA_1</name>
    <name evidence="2" type="ORF">NCTC10924_00233</name>
</gene>
<dbReference type="SUPFAM" id="SSF55804">
    <property type="entry name" value="Phoshotransferase/anion transport protein"/>
    <property type="match status" value="1"/>
</dbReference>